<protein>
    <submittedName>
        <fullName evidence="1">Uncharacterized protein</fullName>
    </submittedName>
</protein>
<dbReference type="EMBL" id="JASPKY010000028">
    <property type="protein sequence ID" value="KAK9751432.1"/>
    <property type="molecule type" value="Genomic_DNA"/>
</dbReference>
<organism evidence="1 2">
    <name type="scientific">Popillia japonica</name>
    <name type="common">Japanese beetle</name>
    <dbReference type="NCBI Taxonomy" id="7064"/>
    <lineage>
        <taxon>Eukaryota</taxon>
        <taxon>Metazoa</taxon>
        <taxon>Ecdysozoa</taxon>
        <taxon>Arthropoda</taxon>
        <taxon>Hexapoda</taxon>
        <taxon>Insecta</taxon>
        <taxon>Pterygota</taxon>
        <taxon>Neoptera</taxon>
        <taxon>Endopterygota</taxon>
        <taxon>Coleoptera</taxon>
        <taxon>Polyphaga</taxon>
        <taxon>Scarabaeiformia</taxon>
        <taxon>Scarabaeidae</taxon>
        <taxon>Rutelinae</taxon>
        <taxon>Popillia</taxon>
    </lineage>
</organism>
<comment type="caution">
    <text evidence="1">The sequence shown here is derived from an EMBL/GenBank/DDBJ whole genome shotgun (WGS) entry which is preliminary data.</text>
</comment>
<gene>
    <name evidence="1" type="ORF">QE152_g5024</name>
</gene>
<sequence length="154" mass="17661">MNRSLSEAKLLAIAESDEVWENCDIETAAGGKENSEELDNGLSKILRMMGILGKTQDGKSLNKLTRKIRGSKLFMEKIELKRSSRMALVKRKMETKSICITLSGLKGQTRKHHLLRSWKNGNTFSLTRLRKEHLIYHTNAKIENVRLNYGAFRR</sequence>
<accession>A0AAW1MZ93</accession>
<reference evidence="1 2" key="1">
    <citation type="journal article" date="2024" name="BMC Genomics">
        <title>De novo assembly and annotation of Popillia japonica's genome with initial clues to its potential as an invasive pest.</title>
        <authorList>
            <person name="Cucini C."/>
            <person name="Boschi S."/>
            <person name="Funari R."/>
            <person name="Cardaioli E."/>
            <person name="Iannotti N."/>
            <person name="Marturano G."/>
            <person name="Paoli F."/>
            <person name="Bruttini M."/>
            <person name="Carapelli A."/>
            <person name="Frati F."/>
            <person name="Nardi F."/>
        </authorList>
    </citation>
    <scope>NUCLEOTIDE SEQUENCE [LARGE SCALE GENOMIC DNA]</scope>
    <source>
        <strain evidence="1">DMR45628</strain>
    </source>
</reference>
<evidence type="ECO:0000313" key="1">
    <source>
        <dbReference type="EMBL" id="KAK9751432.1"/>
    </source>
</evidence>
<proteinExistence type="predicted"/>
<dbReference type="AlphaFoldDB" id="A0AAW1MZ93"/>
<evidence type="ECO:0000313" key="2">
    <source>
        <dbReference type="Proteomes" id="UP001458880"/>
    </source>
</evidence>
<name>A0AAW1MZ93_POPJA</name>
<dbReference type="Proteomes" id="UP001458880">
    <property type="component" value="Unassembled WGS sequence"/>
</dbReference>
<keyword evidence="2" id="KW-1185">Reference proteome</keyword>